<dbReference type="EMBL" id="NMUH01000155">
    <property type="protein sequence ID" value="MQL73152.1"/>
    <property type="molecule type" value="Genomic_DNA"/>
</dbReference>
<evidence type="ECO:0000313" key="2">
    <source>
        <dbReference type="EMBL" id="MQL73152.1"/>
    </source>
</evidence>
<evidence type="ECO:0000256" key="1">
    <source>
        <dbReference type="SAM" id="MobiDB-lite"/>
    </source>
</evidence>
<proteinExistence type="predicted"/>
<feature type="region of interest" description="Disordered" evidence="1">
    <location>
        <begin position="1"/>
        <end position="27"/>
    </location>
</feature>
<dbReference type="Proteomes" id="UP000652761">
    <property type="component" value="Unassembled WGS sequence"/>
</dbReference>
<gene>
    <name evidence="2" type="ORF">Taro_005481</name>
</gene>
<comment type="caution">
    <text evidence="2">The sequence shown here is derived from an EMBL/GenBank/DDBJ whole genome shotgun (WGS) entry which is preliminary data.</text>
</comment>
<name>A0A843TL32_COLES</name>
<protein>
    <submittedName>
        <fullName evidence="2">Uncharacterized protein</fullName>
    </submittedName>
</protein>
<sequence length="140" mass="14980">MGFPTKNGGKKGGHSTWPPLFSSPQPEQSVEDRGALLLWPAEGGEVEAPISIRCVRLLHRRGHNIPWAQLFGELRGCLAGCASCGSASLALWFPLSCEEEACCVSSSSIFRGLLSVVVLCNGIWCRVVHRGDLHGEGPSP</sequence>
<organism evidence="2 3">
    <name type="scientific">Colocasia esculenta</name>
    <name type="common">Wild taro</name>
    <name type="synonym">Arum esculentum</name>
    <dbReference type="NCBI Taxonomy" id="4460"/>
    <lineage>
        <taxon>Eukaryota</taxon>
        <taxon>Viridiplantae</taxon>
        <taxon>Streptophyta</taxon>
        <taxon>Embryophyta</taxon>
        <taxon>Tracheophyta</taxon>
        <taxon>Spermatophyta</taxon>
        <taxon>Magnoliopsida</taxon>
        <taxon>Liliopsida</taxon>
        <taxon>Araceae</taxon>
        <taxon>Aroideae</taxon>
        <taxon>Colocasieae</taxon>
        <taxon>Colocasia</taxon>
    </lineage>
</organism>
<reference evidence="2" key="1">
    <citation type="submission" date="2017-07" db="EMBL/GenBank/DDBJ databases">
        <title>Taro Niue Genome Assembly and Annotation.</title>
        <authorList>
            <person name="Atibalentja N."/>
            <person name="Keating K."/>
            <person name="Fields C.J."/>
        </authorList>
    </citation>
    <scope>NUCLEOTIDE SEQUENCE</scope>
    <source>
        <strain evidence="2">Niue_2</strain>
        <tissue evidence="2">Leaf</tissue>
    </source>
</reference>
<evidence type="ECO:0000313" key="3">
    <source>
        <dbReference type="Proteomes" id="UP000652761"/>
    </source>
</evidence>
<accession>A0A843TL32</accession>
<dbReference type="AlphaFoldDB" id="A0A843TL32"/>
<keyword evidence="3" id="KW-1185">Reference proteome</keyword>